<dbReference type="InterPro" id="IPR050721">
    <property type="entry name" value="Trk_Ktr_HKT_K-transport"/>
</dbReference>
<dbReference type="PANTHER" id="PTHR43833:SF7">
    <property type="entry name" value="KTR SYSTEM POTASSIUM UPTAKE PROTEIN C"/>
    <property type="match status" value="1"/>
</dbReference>
<evidence type="ECO:0000313" key="3">
    <source>
        <dbReference type="Proteomes" id="UP000224915"/>
    </source>
</evidence>
<dbReference type="RefSeq" id="WP_098469534.1">
    <property type="nucleotide sequence ID" value="NZ_PDJD01000001.1"/>
</dbReference>
<dbReference type="OrthoDB" id="9776294at2"/>
<reference evidence="2 3" key="1">
    <citation type="submission" date="2017-10" db="EMBL/GenBank/DDBJ databases">
        <title>Sequencing the genomes of 1000 actinobacteria strains.</title>
        <authorList>
            <person name="Klenk H.-P."/>
        </authorList>
    </citation>
    <scope>NUCLEOTIDE SEQUENCE [LARGE SCALE GENOMIC DNA]</scope>
    <source>
        <strain evidence="2 3">DSM 21801</strain>
    </source>
</reference>
<accession>A0A2A9D1M3</accession>
<dbReference type="EMBL" id="PDJD01000001">
    <property type="protein sequence ID" value="PFG20587.1"/>
    <property type="molecule type" value="Genomic_DNA"/>
</dbReference>
<evidence type="ECO:0000259" key="1">
    <source>
        <dbReference type="Pfam" id="PF02254"/>
    </source>
</evidence>
<dbReference type="Pfam" id="PF02254">
    <property type="entry name" value="TrkA_N"/>
    <property type="match status" value="1"/>
</dbReference>
<dbReference type="SUPFAM" id="SSF116726">
    <property type="entry name" value="TrkA C-terminal domain-like"/>
    <property type="match status" value="1"/>
</dbReference>
<dbReference type="SUPFAM" id="SSF51735">
    <property type="entry name" value="NAD(P)-binding Rossmann-fold domains"/>
    <property type="match status" value="1"/>
</dbReference>
<comment type="caution">
    <text evidence="2">The sequence shown here is derived from an EMBL/GenBank/DDBJ whole genome shotgun (WGS) entry which is preliminary data.</text>
</comment>
<dbReference type="InterPro" id="IPR003148">
    <property type="entry name" value="RCK_N"/>
</dbReference>
<dbReference type="InterPro" id="IPR036291">
    <property type="entry name" value="NAD(P)-bd_dom_sf"/>
</dbReference>
<dbReference type="PANTHER" id="PTHR43833">
    <property type="entry name" value="POTASSIUM CHANNEL PROTEIN 2-RELATED-RELATED"/>
    <property type="match status" value="1"/>
</dbReference>
<dbReference type="Proteomes" id="UP000224915">
    <property type="component" value="Unassembled WGS sequence"/>
</dbReference>
<dbReference type="InterPro" id="IPR036721">
    <property type="entry name" value="RCK_C_sf"/>
</dbReference>
<feature type="domain" description="RCK N-terminal" evidence="1">
    <location>
        <begin position="25"/>
        <end position="139"/>
    </location>
</feature>
<evidence type="ECO:0000313" key="2">
    <source>
        <dbReference type="EMBL" id="PFG20587.1"/>
    </source>
</evidence>
<name>A0A2A9D1M3_9MICO</name>
<sequence length="235" mass="26017">MVDHRPRDTRDARRDARRESDPEAVLVIGLGRFGSALASTLDDLGRRVLGVERDPALIQQWSGVLPLVEADGRNPDALEQLGAREFRTVVVGIGTDLEASVLTTGNLVDMEIPQIWAKAITAEHGRILKRIGAHHVVYPEYDAGHRVAHLVSGRMLDYIEMEDGFTIVKMRPPQELHGFTLGQADVHKRYGVTVLGVKAPRRPFEYATAETRIDGEDLIVVSGDTTLLERFAARP</sequence>
<dbReference type="Gene3D" id="3.30.70.1450">
    <property type="entry name" value="Regulator of K+ conductance, C-terminal domain"/>
    <property type="match status" value="1"/>
</dbReference>
<protein>
    <submittedName>
        <fullName evidence="2">Trk system potassium uptake protein TrkA</fullName>
    </submittedName>
</protein>
<keyword evidence="3" id="KW-1185">Reference proteome</keyword>
<dbReference type="Gene3D" id="3.40.50.720">
    <property type="entry name" value="NAD(P)-binding Rossmann-like Domain"/>
    <property type="match status" value="1"/>
</dbReference>
<proteinExistence type="predicted"/>
<organism evidence="2 3">
    <name type="scientific">Serinibacter salmoneus</name>
    <dbReference type="NCBI Taxonomy" id="556530"/>
    <lineage>
        <taxon>Bacteria</taxon>
        <taxon>Bacillati</taxon>
        <taxon>Actinomycetota</taxon>
        <taxon>Actinomycetes</taxon>
        <taxon>Micrococcales</taxon>
        <taxon>Beutenbergiaceae</taxon>
        <taxon>Serinibacter</taxon>
    </lineage>
</organism>
<dbReference type="GO" id="GO:0006813">
    <property type="term" value="P:potassium ion transport"/>
    <property type="evidence" value="ECO:0007669"/>
    <property type="project" value="InterPro"/>
</dbReference>
<gene>
    <name evidence="2" type="ORF">ATL40_2192</name>
</gene>
<dbReference type="AlphaFoldDB" id="A0A2A9D1M3"/>